<dbReference type="InterPro" id="IPR008927">
    <property type="entry name" value="6-PGluconate_DH-like_C_sf"/>
</dbReference>
<dbReference type="AlphaFoldDB" id="A0A3S4MH34"/>
<dbReference type="EMBL" id="SAVA01000005">
    <property type="protein sequence ID" value="RWR52041.1"/>
    <property type="molecule type" value="Genomic_DNA"/>
</dbReference>
<comment type="function">
    <text evidence="10">Catalyzes the NADPH-dependent reduction of ketopantoate into pantoic acid.</text>
</comment>
<dbReference type="GO" id="GO:0005737">
    <property type="term" value="C:cytoplasm"/>
    <property type="evidence" value="ECO:0007669"/>
    <property type="project" value="TreeGrafter"/>
</dbReference>
<dbReference type="NCBIfam" id="TIGR00745">
    <property type="entry name" value="apbA_panE"/>
    <property type="match status" value="1"/>
</dbReference>
<dbReference type="PANTHER" id="PTHR43765:SF2">
    <property type="entry name" value="2-DEHYDROPANTOATE 2-REDUCTASE"/>
    <property type="match status" value="1"/>
</dbReference>
<dbReference type="InterPro" id="IPR013328">
    <property type="entry name" value="6PGD_dom2"/>
</dbReference>
<sequence>MRIGVFGAGAVGGYVGGCLAASGAEVVLVGRAPRMAALRRDGLWLTDLDGRDSRTRAFVASDDPRALAGCTLILVAVKSAATGEASRTLAPVLAPGSTVLSLQNGLRNAARLAWTLPRVEVLAGMVPFNLVTGPDGRHHRATSGRIAADIRAARFAPVFARAGLPLDLRTDMEAVLWGKLLLNLNNAVNALSGLPLRAELAQRDYRRALALAQTEALALLRAEGRVRPAQLTPLPPGLLPRLLALPDPLFRRLAGAMLRIDPTARSSMADDLDAGRASEIDWINGEVVALAGRLDRQAPVNARLCALIRAGHRPIAAAALLAELRNAAAARP</sequence>
<evidence type="ECO:0000256" key="3">
    <source>
        <dbReference type="ARBA" id="ARBA00013014"/>
    </source>
</evidence>
<keyword evidence="14" id="KW-1185">Reference proteome</keyword>
<dbReference type="RefSeq" id="WP_128156184.1">
    <property type="nucleotide sequence ID" value="NZ_JBHSOM010000006.1"/>
</dbReference>
<protein>
    <recommendedName>
        <fullName evidence="4 10">2-dehydropantoate 2-reductase</fullName>
        <ecNumber evidence="3 10">1.1.1.169</ecNumber>
    </recommendedName>
    <alternativeName>
        <fullName evidence="8 10">Ketopantoate reductase</fullName>
    </alternativeName>
</protein>
<keyword evidence="6 10" id="KW-0521">NADP</keyword>
<evidence type="ECO:0000256" key="8">
    <source>
        <dbReference type="ARBA" id="ARBA00032024"/>
    </source>
</evidence>
<evidence type="ECO:0000313" key="14">
    <source>
        <dbReference type="Proteomes" id="UP000288071"/>
    </source>
</evidence>
<feature type="domain" description="Ketopantoate reductase N-terminal" evidence="11">
    <location>
        <begin position="3"/>
        <end position="146"/>
    </location>
</feature>
<dbReference type="InterPro" id="IPR013332">
    <property type="entry name" value="KPR_N"/>
</dbReference>
<keyword evidence="7 10" id="KW-0560">Oxidoreductase</keyword>
<dbReference type="NCBIfam" id="NF006083">
    <property type="entry name" value="PRK08229.1"/>
    <property type="match status" value="1"/>
</dbReference>
<evidence type="ECO:0000259" key="11">
    <source>
        <dbReference type="Pfam" id="PF02558"/>
    </source>
</evidence>
<dbReference type="InterPro" id="IPR036291">
    <property type="entry name" value="NAD(P)-bd_dom_sf"/>
</dbReference>
<dbReference type="GO" id="GO:0015940">
    <property type="term" value="P:pantothenate biosynthetic process"/>
    <property type="evidence" value="ECO:0007669"/>
    <property type="project" value="UniProtKB-UniPathway"/>
</dbReference>
<dbReference type="EC" id="1.1.1.169" evidence="3 10"/>
<feature type="domain" description="Ketopantoate reductase C-terminal" evidence="12">
    <location>
        <begin position="171"/>
        <end position="310"/>
    </location>
</feature>
<comment type="similarity">
    <text evidence="2 10">Belongs to the ketopantoate reductase family.</text>
</comment>
<dbReference type="InterPro" id="IPR003710">
    <property type="entry name" value="ApbA"/>
</dbReference>
<evidence type="ECO:0000256" key="1">
    <source>
        <dbReference type="ARBA" id="ARBA00004994"/>
    </source>
</evidence>
<dbReference type="Pfam" id="PF08546">
    <property type="entry name" value="ApbA_C"/>
    <property type="match status" value="1"/>
</dbReference>
<proteinExistence type="inferred from homology"/>
<evidence type="ECO:0000256" key="10">
    <source>
        <dbReference type="RuleBase" id="RU362068"/>
    </source>
</evidence>
<dbReference type="PANTHER" id="PTHR43765">
    <property type="entry name" value="2-DEHYDROPANTOATE 2-REDUCTASE-RELATED"/>
    <property type="match status" value="1"/>
</dbReference>
<gene>
    <name evidence="13" type="ORF">EOW66_09720</name>
</gene>
<evidence type="ECO:0000256" key="7">
    <source>
        <dbReference type="ARBA" id="ARBA00023002"/>
    </source>
</evidence>
<evidence type="ECO:0000256" key="6">
    <source>
        <dbReference type="ARBA" id="ARBA00022857"/>
    </source>
</evidence>
<name>A0A3S4MH34_9RHOB</name>
<dbReference type="SUPFAM" id="SSF51735">
    <property type="entry name" value="NAD(P)-binding Rossmann-fold domains"/>
    <property type="match status" value="1"/>
</dbReference>
<evidence type="ECO:0000259" key="12">
    <source>
        <dbReference type="Pfam" id="PF08546"/>
    </source>
</evidence>
<evidence type="ECO:0000256" key="4">
    <source>
        <dbReference type="ARBA" id="ARBA00019465"/>
    </source>
</evidence>
<dbReference type="InterPro" id="IPR050838">
    <property type="entry name" value="Ketopantoate_reductase"/>
</dbReference>
<evidence type="ECO:0000256" key="9">
    <source>
        <dbReference type="ARBA" id="ARBA00048793"/>
    </source>
</evidence>
<dbReference type="Gene3D" id="1.10.1040.10">
    <property type="entry name" value="N-(1-d-carboxylethyl)-l-norvaline Dehydrogenase, domain 2"/>
    <property type="match status" value="1"/>
</dbReference>
<reference evidence="13" key="1">
    <citation type="submission" date="2019-01" db="EMBL/GenBank/DDBJ databases">
        <title>Sinorhodobacter populi sp. nov. isolated from the symptomatic bark tissue of Populus euramericana canker.</title>
        <authorList>
            <person name="Xu G."/>
        </authorList>
    </citation>
    <scope>NUCLEOTIDE SEQUENCE [LARGE SCALE GENOMIC DNA]</scope>
    <source>
        <strain evidence="13">CGMCC 1.12963</strain>
    </source>
</reference>
<dbReference type="Pfam" id="PF02558">
    <property type="entry name" value="ApbA"/>
    <property type="match status" value="1"/>
</dbReference>
<evidence type="ECO:0000313" key="13">
    <source>
        <dbReference type="EMBL" id="RWR52041.1"/>
    </source>
</evidence>
<comment type="catalytic activity">
    <reaction evidence="9 10">
        <text>(R)-pantoate + NADP(+) = 2-dehydropantoate + NADPH + H(+)</text>
        <dbReference type="Rhea" id="RHEA:16233"/>
        <dbReference type="ChEBI" id="CHEBI:11561"/>
        <dbReference type="ChEBI" id="CHEBI:15378"/>
        <dbReference type="ChEBI" id="CHEBI:15980"/>
        <dbReference type="ChEBI" id="CHEBI:57783"/>
        <dbReference type="ChEBI" id="CHEBI:58349"/>
        <dbReference type="EC" id="1.1.1.169"/>
    </reaction>
</comment>
<accession>A0A3S4MH34</accession>
<organism evidence="13 14">
    <name type="scientific">Paenirhodobacter huangdaonensis</name>
    <dbReference type="NCBI Taxonomy" id="2501515"/>
    <lineage>
        <taxon>Bacteria</taxon>
        <taxon>Pseudomonadati</taxon>
        <taxon>Pseudomonadota</taxon>
        <taxon>Alphaproteobacteria</taxon>
        <taxon>Rhodobacterales</taxon>
        <taxon>Rhodobacter group</taxon>
        <taxon>Paenirhodobacter</taxon>
    </lineage>
</organism>
<evidence type="ECO:0000256" key="2">
    <source>
        <dbReference type="ARBA" id="ARBA00007870"/>
    </source>
</evidence>
<comment type="caution">
    <text evidence="13">The sequence shown here is derived from an EMBL/GenBank/DDBJ whole genome shotgun (WGS) entry which is preliminary data.</text>
</comment>
<dbReference type="InterPro" id="IPR013752">
    <property type="entry name" value="KPA_reductase"/>
</dbReference>
<evidence type="ECO:0000256" key="5">
    <source>
        <dbReference type="ARBA" id="ARBA00022655"/>
    </source>
</evidence>
<dbReference type="UniPathway" id="UPA00028">
    <property type="reaction ID" value="UER00004"/>
</dbReference>
<dbReference type="GO" id="GO:0050661">
    <property type="term" value="F:NADP binding"/>
    <property type="evidence" value="ECO:0007669"/>
    <property type="project" value="TreeGrafter"/>
</dbReference>
<comment type="pathway">
    <text evidence="1 10">Cofactor biosynthesis; (R)-pantothenate biosynthesis; (R)-pantoate from 3-methyl-2-oxobutanoate: step 2/2.</text>
</comment>
<keyword evidence="5 10" id="KW-0566">Pantothenate biosynthesis</keyword>
<dbReference type="SUPFAM" id="SSF48179">
    <property type="entry name" value="6-phosphogluconate dehydrogenase C-terminal domain-like"/>
    <property type="match status" value="1"/>
</dbReference>
<dbReference type="GO" id="GO:0008677">
    <property type="term" value="F:2-dehydropantoate 2-reductase activity"/>
    <property type="evidence" value="ECO:0007669"/>
    <property type="project" value="UniProtKB-EC"/>
</dbReference>
<reference evidence="13" key="2">
    <citation type="submission" date="2019-01" db="EMBL/GenBank/DDBJ databases">
        <authorList>
            <person name="Li Y."/>
        </authorList>
    </citation>
    <scope>NUCLEOTIDE SEQUENCE [LARGE SCALE GENOMIC DNA]</scope>
    <source>
        <strain evidence="13">CGMCC 1.12963</strain>
    </source>
</reference>
<dbReference type="Gene3D" id="3.40.50.720">
    <property type="entry name" value="NAD(P)-binding Rossmann-like Domain"/>
    <property type="match status" value="1"/>
</dbReference>
<dbReference type="Proteomes" id="UP000288071">
    <property type="component" value="Unassembled WGS sequence"/>
</dbReference>